<keyword evidence="1" id="KW-0732">Signal</keyword>
<evidence type="ECO:0000313" key="2">
    <source>
        <dbReference type="EMBL" id="AZZ56946.1"/>
    </source>
</evidence>
<sequence>MMKFCTKVAATVVVAVALTAGPVMAASAADASFAHDAPAGRVVLTMTGGSASTVTFDVGGGARPVKLAGGGVGVTDGTITSDALPTSIPVGKGRTAAGIWSVDDTNTVTFRFTVNASGETVRLNSDWASDEWGHCVSSRGVAGAAGGGFLGAITC</sequence>
<accession>A0AAD1AE92</accession>
<dbReference type="EMBL" id="CP028130">
    <property type="protein sequence ID" value="AZZ56946.1"/>
    <property type="molecule type" value="Genomic_DNA"/>
</dbReference>
<feature type="chain" id="PRO_5042074639" evidence="1">
    <location>
        <begin position="26"/>
        <end position="155"/>
    </location>
</feature>
<evidence type="ECO:0000313" key="3">
    <source>
        <dbReference type="Proteomes" id="UP000283946"/>
    </source>
</evidence>
<evidence type="ECO:0000256" key="1">
    <source>
        <dbReference type="SAM" id="SignalP"/>
    </source>
</evidence>
<feature type="signal peptide" evidence="1">
    <location>
        <begin position="1"/>
        <end position="25"/>
    </location>
</feature>
<gene>
    <name evidence="2" type="ORF">C7V51_14450</name>
</gene>
<name>A0AAD1AE92_9MICO</name>
<dbReference type="KEGG" id="ria:C7V51_14450"/>
<dbReference type="Proteomes" id="UP000283946">
    <property type="component" value="Chromosome"/>
</dbReference>
<proteinExistence type="predicted"/>
<dbReference type="RefSeq" id="WP_104266158.1">
    <property type="nucleotide sequence ID" value="NZ_PSXT01000071.1"/>
</dbReference>
<protein>
    <submittedName>
        <fullName evidence="2">Uncharacterized protein</fullName>
    </submittedName>
</protein>
<organism evidence="2 3">
    <name type="scientific">Rathayibacter iranicus</name>
    <dbReference type="NCBI Taxonomy" id="59737"/>
    <lineage>
        <taxon>Bacteria</taxon>
        <taxon>Bacillati</taxon>
        <taxon>Actinomycetota</taxon>
        <taxon>Actinomycetes</taxon>
        <taxon>Micrococcales</taxon>
        <taxon>Microbacteriaceae</taxon>
        <taxon>Rathayibacter</taxon>
    </lineage>
</organism>
<reference evidence="2 3" key="1">
    <citation type="submission" date="2018-03" db="EMBL/GenBank/DDBJ databases">
        <title>Bacteriophage NCPPB3778 and a type I-E CRISPR drive the evolution of the US Biological Select Agent, Rathayibacter toxicus.</title>
        <authorList>
            <person name="Davis E.W.II."/>
            <person name="Tabima J.F."/>
            <person name="Weisberg A.J."/>
            <person name="Dantas Lopes L."/>
            <person name="Wiseman M.S."/>
            <person name="Wiseman M.S."/>
            <person name="Pupko T."/>
            <person name="Belcher M.S."/>
            <person name="Sechler A.J."/>
            <person name="Tancos M.A."/>
            <person name="Schroeder B.K."/>
            <person name="Murray T.D."/>
            <person name="Luster D.G."/>
            <person name="Schneider W.L."/>
            <person name="Rogers E."/>
            <person name="Andreote F.D."/>
            <person name="Grunwald N.J."/>
            <person name="Putnam M.L."/>
            <person name="Chang J.H."/>
        </authorList>
    </citation>
    <scope>NUCLEOTIDE SEQUENCE [LARGE SCALE GENOMIC DNA]</scope>
    <source>
        <strain evidence="2 3">NCCPB 2253</strain>
    </source>
</reference>
<dbReference type="AlphaFoldDB" id="A0AAD1AE92"/>